<evidence type="ECO:0000256" key="12">
    <source>
        <dbReference type="ARBA" id="ARBA00023224"/>
    </source>
</evidence>
<dbReference type="AlphaFoldDB" id="A0A6J2W1R2"/>
<dbReference type="CDD" id="cd15314">
    <property type="entry name" value="7tmA_TAAR1"/>
    <property type="match status" value="1"/>
</dbReference>
<evidence type="ECO:0000256" key="9">
    <source>
        <dbReference type="ARBA" id="ARBA00023157"/>
    </source>
</evidence>
<keyword evidence="6 15" id="KW-1133">Transmembrane helix</keyword>
<dbReference type="InterPro" id="IPR050569">
    <property type="entry name" value="TAAR"/>
</dbReference>
<dbReference type="InterPro" id="IPR009132">
    <property type="entry name" value="TAAR_fam"/>
</dbReference>
<dbReference type="GO" id="GO:0005886">
    <property type="term" value="C:plasma membrane"/>
    <property type="evidence" value="ECO:0007669"/>
    <property type="project" value="UniProtKB-SubCell"/>
</dbReference>
<dbReference type="GeneID" id="115818872"/>
<evidence type="ECO:0000256" key="11">
    <source>
        <dbReference type="ARBA" id="ARBA00023180"/>
    </source>
</evidence>
<dbReference type="InterPro" id="IPR009133">
    <property type="entry name" value="TAAR1"/>
</dbReference>
<dbReference type="FunFam" id="1.20.1070.10:FF:000030">
    <property type="entry name" value="trace amine-associated receptor 1"/>
    <property type="match status" value="1"/>
</dbReference>
<proteinExistence type="inferred from homology"/>
<evidence type="ECO:0000256" key="2">
    <source>
        <dbReference type="ARBA" id="ARBA00004651"/>
    </source>
</evidence>
<keyword evidence="17" id="KW-1185">Reference proteome</keyword>
<evidence type="ECO:0000256" key="1">
    <source>
        <dbReference type="ARBA" id="ARBA00004477"/>
    </source>
</evidence>
<dbReference type="Pfam" id="PF00001">
    <property type="entry name" value="7tm_1"/>
    <property type="match status" value="1"/>
</dbReference>
<feature type="transmembrane region" description="Helical" evidence="15">
    <location>
        <begin position="74"/>
        <end position="92"/>
    </location>
</feature>
<dbReference type="FunCoup" id="A0A6J2W1R2">
    <property type="interactions" value="9"/>
</dbReference>
<organism evidence="17 18">
    <name type="scientific">Chanos chanos</name>
    <name type="common">Milkfish</name>
    <name type="synonym">Mugil chanos</name>
    <dbReference type="NCBI Taxonomy" id="29144"/>
    <lineage>
        <taxon>Eukaryota</taxon>
        <taxon>Metazoa</taxon>
        <taxon>Chordata</taxon>
        <taxon>Craniata</taxon>
        <taxon>Vertebrata</taxon>
        <taxon>Euteleostomi</taxon>
        <taxon>Actinopterygii</taxon>
        <taxon>Neopterygii</taxon>
        <taxon>Teleostei</taxon>
        <taxon>Ostariophysi</taxon>
        <taxon>Gonorynchiformes</taxon>
        <taxon>Chanidae</taxon>
        <taxon>Chanos</taxon>
    </lineage>
</organism>
<keyword evidence="3" id="KW-1003">Cell membrane</keyword>
<keyword evidence="11" id="KW-0325">Glycoprotein</keyword>
<evidence type="ECO:0000259" key="16">
    <source>
        <dbReference type="PROSITE" id="PS50262"/>
    </source>
</evidence>
<keyword evidence="5" id="KW-0256">Endoplasmic reticulum</keyword>
<evidence type="ECO:0000256" key="3">
    <source>
        <dbReference type="ARBA" id="ARBA00022475"/>
    </source>
</evidence>
<feature type="transmembrane region" description="Helical" evidence="15">
    <location>
        <begin position="38"/>
        <end position="62"/>
    </location>
</feature>
<evidence type="ECO:0000256" key="14">
    <source>
        <dbReference type="RuleBase" id="RU000688"/>
    </source>
</evidence>
<gene>
    <name evidence="18" type="primary">LOC115818872</name>
</gene>
<evidence type="ECO:0000256" key="5">
    <source>
        <dbReference type="ARBA" id="ARBA00022824"/>
    </source>
</evidence>
<feature type="transmembrane region" description="Helical" evidence="15">
    <location>
        <begin position="211"/>
        <end position="231"/>
    </location>
</feature>
<accession>A0A6J2W1R2</accession>
<comment type="similarity">
    <text evidence="14">Belongs to the G-protein coupled receptor 1 family.</text>
</comment>
<evidence type="ECO:0000256" key="13">
    <source>
        <dbReference type="ARBA" id="ARBA00039439"/>
    </source>
</evidence>
<reference evidence="18" key="1">
    <citation type="submission" date="2025-08" db="UniProtKB">
        <authorList>
            <consortium name="RefSeq"/>
        </authorList>
    </citation>
    <scope>IDENTIFICATION</scope>
</reference>
<keyword evidence="12 14" id="KW-0807">Transducer</keyword>
<name>A0A6J2W1R2_CHACN</name>
<protein>
    <recommendedName>
        <fullName evidence="13">Trace amine-associated receptor 1</fullName>
    </recommendedName>
</protein>
<keyword evidence="9" id="KW-1015">Disulfide bond</keyword>
<dbReference type="PRINTS" id="PR01831">
    <property type="entry name" value="TRACEAMINE1R"/>
</dbReference>
<dbReference type="OrthoDB" id="5959645at2759"/>
<feature type="transmembrane region" description="Helical" evidence="15">
    <location>
        <begin position="152"/>
        <end position="175"/>
    </location>
</feature>
<evidence type="ECO:0000256" key="6">
    <source>
        <dbReference type="ARBA" id="ARBA00022989"/>
    </source>
</evidence>
<evidence type="ECO:0000256" key="10">
    <source>
        <dbReference type="ARBA" id="ARBA00023170"/>
    </source>
</evidence>
<feature type="transmembrane region" description="Helical" evidence="15">
    <location>
        <begin position="112"/>
        <end position="131"/>
    </location>
</feature>
<dbReference type="GO" id="GO:0005789">
    <property type="term" value="C:endoplasmic reticulum membrane"/>
    <property type="evidence" value="ECO:0007669"/>
    <property type="project" value="UniProtKB-SubCell"/>
</dbReference>
<evidence type="ECO:0000256" key="8">
    <source>
        <dbReference type="ARBA" id="ARBA00023136"/>
    </source>
</evidence>
<dbReference type="PANTHER" id="PTHR24249:SF415">
    <property type="entry name" value="TRACE AMINE-ASSOCIATED RECEPTOR 1"/>
    <property type="match status" value="1"/>
</dbReference>
<evidence type="ECO:0000256" key="7">
    <source>
        <dbReference type="ARBA" id="ARBA00023040"/>
    </source>
</evidence>
<dbReference type="Proteomes" id="UP000504632">
    <property type="component" value="Chromosome 8"/>
</dbReference>
<dbReference type="InParanoid" id="A0A6J2W1R2"/>
<evidence type="ECO:0000256" key="4">
    <source>
        <dbReference type="ARBA" id="ARBA00022692"/>
    </source>
</evidence>
<dbReference type="PANTHER" id="PTHR24249">
    <property type="entry name" value="HISTAMINE RECEPTOR-RELATED G-PROTEIN COUPLED RECEPTOR"/>
    <property type="match status" value="1"/>
</dbReference>
<evidence type="ECO:0000256" key="15">
    <source>
        <dbReference type="SAM" id="Phobius"/>
    </source>
</evidence>
<dbReference type="PROSITE" id="PS50262">
    <property type="entry name" value="G_PROTEIN_RECEP_F1_2"/>
    <property type="match status" value="1"/>
</dbReference>
<dbReference type="SUPFAM" id="SSF81321">
    <property type="entry name" value="Family A G protein-coupled receptor-like"/>
    <property type="match status" value="1"/>
</dbReference>
<dbReference type="InterPro" id="IPR017452">
    <property type="entry name" value="GPCR_Rhodpsn_7TM"/>
</dbReference>
<dbReference type="PRINTS" id="PR00237">
    <property type="entry name" value="GPCRRHODOPSN"/>
</dbReference>
<keyword evidence="7 14" id="KW-0297">G-protein coupled receptor</keyword>
<feature type="transmembrane region" description="Helical" evidence="15">
    <location>
        <begin position="301"/>
        <end position="323"/>
    </location>
</feature>
<dbReference type="GO" id="GO:0001594">
    <property type="term" value="F:trace-amine receptor activity"/>
    <property type="evidence" value="ECO:0007669"/>
    <property type="project" value="InterPro"/>
</dbReference>
<dbReference type="PRINTS" id="PR01830">
    <property type="entry name" value="TRACEAMINER"/>
</dbReference>
<evidence type="ECO:0000313" key="18">
    <source>
        <dbReference type="RefSeq" id="XP_030638232.1"/>
    </source>
</evidence>
<dbReference type="InterPro" id="IPR000276">
    <property type="entry name" value="GPCR_Rhodpsn"/>
</dbReference>
<keyword evidence="10 14" id="KW-0675">Receptor</keyword>
<dbReference type="PROSITE" id="PS00237">
    <property type="entry name" value="G_PROTEIN_RECEP_F1_1"/>
    <property type="match status" value="1"/>
</dbReference>
<comment type="subcellular location">
    <subcellularLocation>
        <location evidence="2">Cell membrane</location>
        <topology evidence="2">Multi-pass membrane protein</topology>
    </subcellularLocation>
    <subcellularLocation>
        <location evidence="1">Endoplasmic reticulum membrane</location>
        <topology evidence="1">Multi-pass membrane protein</topology>
    </subcellularLocation>
</comment>
<dbReference type="SMART" id="SM01381">
    <property type="entry name" value="7TM_GPCR_Srsx"/>
    <property type="match status" value="1"/>
</dbReference>
<feature type="transmembrane region" description="Helical" evidence="15">
    <location>
        <begin position="264"/>
        <end position="281"/>
    </location>
</feature>
<sequence>MDLILNLSQTGTAQNPPFCYESLNGSCHRIVYPLQIRLSLYIFFGAMVILTVFGNLLVIITIFHFKQLHTSTNYLILSLAIADFLMGVFVMPPSMLRSVETCWYLGNFFCKIHSSVDVMLCTASILNLSFISIDRYYAVCHPLQYRSRITPLATGIMIAVCWSVSAVIGLGMIFLELNILGIEEFYYNNIVCEGGCILFQTSASSTVSSVLSFYIPGIIMLGIYLKIFLVAQRQAQAIQNTTNQSKTSNKQPSLSKTEKKATKTLAIIMGVFLSFWTPFFICNVIDPMIGYLIPPVLFDMLVWVGYLNSTCNPIVYAFFYSWFRNAFRVILLGKVFQPDSSRMKLFSE</sequence>
<keyword evidence="4 14" id="KW-0812">Transmembrane</keyword>
<evidence type="ECO:0000313" key="17">
    <source>
        <dbReference type="Proteomes" id="UP000504632"/>
    </source>
</evidence>
<feature type="domain" description="G-protein coupled receptors family 1 profile" evidence="16">
    <location>
        <begin position="54"/>
        <end position="316"/>
    </location>
</feature>
<dbReference type="Gene3D" id="1.20.1070.10">
    <property type="entry name" value="Rhodopsin 7-helix transmembrane proteins"/>
    <property type="match status" value="1"/>
</dbReference>
<keyword evidence="8 15" id="KW-0472">Membrane</keyword>
<dbReference type="RefSeq" id="XP_030638232.1">
    <property type="nucleotide sequence ID" value="XM_030782372.1"/>
</dbReference>